<evidence type="ECO:0000256" key="4">
    <source>
        <dbReference type="RuleBase" id="RU000363"/>
    </source>
</evidence>
<dbReference type="STRING" id="1043002.A0A074WZ59"/>
<dbReference type="InterPro" id="IPR002347">
    <property type="entry name" value="SDR_fam"/>
</dbReference>
<gene>
    <name evidence="6" type="ORF">M438DRAFT_329796</name>
</gene>
<dbReference type="InterPro" id="IPR036291">
    <property type="entry name" value="NAD(P)-bd_dom_sf"/>
</dbReference>
<dbReference type="HOGENOM" id="CLU_010194_5_0_1"/>
<sequence length="372" mass="41671">MTRSLFKLPREGFYIDFLVLWSRATVLNPYLAALIWASVGFWRFDNREAFSTTVYAWPFDTWYASLISTFTLLGILLKLHDFLNDQILNNWNNADSWDWNQEIVVVTGGCSGIGLSIVEQLLLRNAQTTIVIVDYVKPLFEIAADGPLRFYQCDLSDSTAIQQICKAIKADVGDPTVLVNNAGLTRGQTVMEGEYGDVEMTFRTNIIAPFLLTKEFLPAMVARNHGHIVGISSMSAMITPAGLADYGATKAGMIILQETLRAELKFRHNAPKVRVSTAVLGFIKTPMFKGKTNQSNFLSPLIHVDTVGEDVVDVLYSRRSRTTFWPGISRYLASLRGGPEWLLALATRSTENLRVDYKGRQKLDRATGRLID</sequence>
<organism evidence="6 7">
    <name type="scientific">Aureobasidium pullulans EXF-150</name>
    <dbReference type="NCBI Taxonomy" id="1043002"/>
    <lineage>
        <taxon>Eukaryota</taxon>
        <taxon>Fungi</taxon>
        <taxon>Dikarya</taxon>
        <taxon>Ascomycota</taxon>
        <taxon>Pezizomycotina</taxon>
        <taxon>Dothideomycetes</taxon>
        <taxon>Dothideomycetidae</taxon>
        <taxon>Dothideales</taxon>
        <taxon>Saccotheciaceae</taxon>
        <taxon>Aureobasidium</taxon>
    </lineage>
</organism>
<feature type="transmembrane region" description="Helical" evidence="5">
    <location>
        <begin position="20"/>
        <end position="42"/>
    </location>
</feature>
<dbReference type="OrthoDB" id="10253736at2759"/>
<evidence type="ECO:0000256" key="3">
    <source>
        <dbReference type="ARBA" id="ARBA00023002"/>
    </source>
</evidence>
<dbReference type="InterPro" id="IPR020904">
    <property type="entry name" value="Sc_DH/Rdtase_CS"/>
</dbReference>
<dbReference type="PANTHER" id="PTHR24322:SF736">
    <property type="entry name" value="RETINOL DEHYDROGENASE 10"/>
    <property type="match status" value="1"/>
</dbReference>
<dbReference type="Proteomes" id="UP000030706">
    <property type="component" value="Unassembled WGS sequence"/>
</dbReference>
<keyword evidence="5" id="KW-1133">Transmembrane helix</keyword>
<feature type="transmembrane region" description="Helical" evidence="5">
    <location>
        <begin position="62"/>
        <end position="79"/>
    </location>
</feature>
<dbReference type="PROSITE" id="PS00061">
    <property type="entry name" value="ADH_SHORT"/>
    <property type="match status" value="1"/>
</dbReference>
<keyword evidence="2" id="KW-0521">NADP</keyword>
<keyword evidence="7" id="KW-1185">Reference proteome</keyword>
<dbReference type="GO" id="GO:0016616">
    <property type="term" value="F:oxidoreductase activity, acting on the CH-OH group of donors, NAD or NADP as acceptor"/>
    <property type="evidence" value="ECO:0007669"/>
    <property type="project" value="TreeGrafter"/>
</dbReference>
<dbReference type="PRINTS" id="PR00080">
    <property type="entry name" value="SDRFAMILY"/>
</dbReference>
<dbReference type="SUPFAM" id="SSF51735">
    <property type="entry name" value="NAD(P)-binding Rossmann-fold domains"/>
    <property type="match status" value="1"/>
</dbReference>
<evidence type="ECO:0000256" key="2">
    <source>
        <dbReference type="ARBA" id="ARBA00022857"/>
    </source>
</evidence>
<keyword evidence="5" id="KW-0472">Membrane</keyword>
<accession>A0A074WZ59</accession>
<evidence type="ECO:0000256" key="5">
    <source>
        <dbReference type="SAM" id="Phobius"/>
    </source>
</evidence>
<evidence type="ECO:0000313" key="6">
    <source>
        <dbReference type="EMBL" id="KEQ78488.1"/>
    </source>
</evidence>
<name>A0A074WZ59_AURPU</name>
<reference evidence="6 7" key="1">
    <citation type="journal article" date="2014" name="BMC Genomics">
        <title>Genome sequencing of four Aureobasidium pullulans varieties: biotechnological potential, stress tolerance, and description of new species.</title>
        <authorList>
            <person name="Gostin Ar C."/>
            <person name="Ohm R.A."/>
            <person name="Kogej T."/>
            <person name="Sonjak S."/>
            <person name="Turk M."/>
            <person name="Zajc J."/>
            <person name="Zalar P."/>
            <person name="Grube M."/>
            <person name="Sun H."/>
            <person name="Han J."/>
            <person name="Sharma A."/>
            <person name="Chiniquy J."/>
            <person name="Ngan C.Y."/>
            <person name="Lipzen A."/>
            <person name="Barry K."/>
            <person name="Grigoriev I.V."/>
            <person name="Gunde-Cimerman N."/>
        </authorList>
    </citation>
    <scope>NUCLEOTIDE SEQUENCE [LARGE SCALE GENOMIC DNA]</scope>
    <source>
        <strain evidence="6 7">EXF-150</strain>
    </source>
</reference>
<dbReference type="EMBL" id="KL585022">
    <property type="protein sequence ID" value="KEQ78488.1"/>
    <property type="molecule type" value="Genomic_DNA"/>
</dbReference>
<comment type="similarity">
    <text evidence="1 4">Belongs to the short-chain dehydrogenases/reductases (SDR) family.</text>
</comment>
<dbReference type="RefSeq" id="XP_029754675.1">
    <property type="nucleotide sequence ID" value="XM_029903263.1"/>
</dbReference>
<evidence type="ECO:0000256" key="1">
    <source>
        <dbReference type="ARBA" id="ARBA00006484"/>
    </source>
</evidence>
<dbReference type="PANTHER" id="PTHR24322">
    <property type="entry name" value="PKSB"/>
    <property type="match status" value="1"/>
</dbReference>
<dbReference type="AlphaFoldDB" id="A0A074WZ59"/>
<evidence type="ECO:0000313" key="7">
    <source>
        <dbReference type="Proteomes" id="UP000030706"/>
    </source>
</evidence>
<proteinExistence type="inferred from homology"/>
<dbReference type="Gene3D" id="3.40.50.720">
    <property type="entry name" value="NAD(P)-binding Rossmann-like Domain"/>
    <property type="match status" value="1"/>
</dbReference>
<keyword evidence="3" id="KW-0560">Oxidoreductase</keyword>
<protein>
    <submittedName>
        <fullName evidence="6">NAD(P)-binding protein</fullName>
    </submittedName>
</protein>
<keyword evidence="5" id="KW-0812">Transmembrane</keyword>
<dbReference type="Pfam" id="PF00106">
    <property type="entry name" value="adh_short"/>
    <property type="match status" value="1"/>
</dbReference>
<dbReference type="GeneID" id="40745569"/>
<dbReference type="PRINTS" id="PR00081">
    <property type="entry name" value="GDHRDH"/>
</dbReference>